<proteinExistence type="predicted"/>
<reference evidence="2 3" key="1">
    <citation type="submission" date="2024-01" db="EMBL/GenBank/DDBJ databases">
        <title>A draft genome for the cacao thread blight pathogen Marasmiellus scandens.</title>
        <authorList>
            <person name="Baruah I.K."/>
            <person name="Leung J."/>
            <person name="Bukari Y."/>
            <person name="Amoako-Attah I."/>
            <person name="Meinhardt L.W."/>
            <person name="Bailey B.A."/>
            <person name="Cohen S.P."/>
        </authorList>
    </citation>
    <scope>NUCLEOTIDE SEQUENCE [LARGE SCALE GENOMIC DNA]</scope>
    <source>
        <strain evidence="2 3">GH-19</strain>
    </source>
</reference>
<sequence>MDDSSFVPSAFPRIIWTYYVDYLVNYQPNSLVAKIAYSFRIFAILLIMPITILALLDISSYVIARTLGVVDDVRASTSDRQTVHTTTDSTPIIRIQEPSIHIESISSESSSPASESRSNPKLFMFDSSQSSLNVTTPDGSSPLEYFTSEENNLKLSGVGVFSPASSQPPSPTISRRSLALDGRFAMTELDENEGVHIRRRAKQSTESMAL</sequence>
<feature type="transmembrane region" description="Helical" evidence="1">
    <location>
        <begin position="35"/>
        <end position="56"/>
    </location>
</feature>
<keyword evidence="1" id="KW-0812">Transmembrane</keyword>
<protein>
    <submittedName>
        <fullName evidence="2">Uncharacterized protein</fullName>
    </submittedName>
</protein>
<evidence type="ECO:0000256" key="1">
    <source>
        <dbReference type="SAM" id="Phobius"/>
    </source>
</evidence>
<keyword evidence="3" id="KW-1185">Reference proteome</keyword>
<dbReference type="Proteomes" id="UP001498398">
    <property type="component" value="Unassembled WGS sequence"/>
</dbReference>
<evidence type="ECO:0000313" key="3">
    <source>
        <dbReference type="Proteomes" id="UP001498398"/>
    </source>
</evidence>
<dbReference type="EMBL" id="JBANRG010000001">
    <property type="protein sequence ID" value="KAK7472726.1"/>
    <property type="molecule type" value="Genomic_DNA"/>
</dbReference>
<gene>
    <name evidence="2" type="ORF">VKT23_000836</name>
</gene>
<organism evidence="2 3">
    <name type="scientific">Marasmiellus scandens</name>
    <dbReference type="NCBI Taxonomy" id="2682957"/>
    <lineage>
        <taxon>Eukaryota</taxon>
        <taxon>Fungi</taxon>
        <taxon>Dikarya</taxon>
        <taxon>Basidiomycota</taxon>
        <taxon>Agaricomycotina</taxon>
        <taxon>Agaricomycetes</taxon>
        <taxon>Agaricomycetidae</taxon>
        <taxon>Agaricales</taxon>
        <taxon>Marasmiineae</taxon>
        <taxon>Omphalotaceae</taxon>
        <taxon>Marasmiellus</taxon>
    </lineage>
</organism>
<accession>A0ABR1KB65</accession>
<keyword evidence="1" id="KW-1133">Transmembrane helix</keyword>
<name>A0ABR1KB65_9AGAR</name>
<evidence type="ECO:0000313" key="2">
    <source>
        <dbReference type="EMBL" id="KAK7472726.1"/>
    </source>
</evidence>
<comment type="caution">
    <text evidence="2">The sequence shown here is derived from an EMBL/GenBank/DDBJ whole genome shotgun (WGS) entry which is preliminary data.</text>
</comment>
<keyword evidence="1" id="KW-0472">Membrane</keyword>